<keyword evidence="2" id="KW-1133">Transmembrane helix</keyword>
<feature type="transmembrane region" description="Helical" evidence="2">
    <location>
        <begin position="51"/>
        <end position="70"/>
    </location>
</feature>
<evidence type="ECO:0000313" key="3">
    <source>
        <dbReference type="EMBL" id="KKP01450.1"/>
    </source>
</evidence>
<comment type="caution">
    <text evidence="3">The sequence shown here is derived from an EMBL/GenBank/DDBJ whole genome shotgun (WGS) entry which is preliminary data.</text>
</comment>
<dbReference type="AlphaFoldDB" id="A0A0F9XAA0"/>
<accession>A0A0F9XAA0</accession>
<dbReference type="Proteomes" id="UP000034112">
    <property type="component" value="Unassembled WGS sequence"/>
</dbReference>
<keyword evidence="2" id="KW-0812">Transmembrane</keyword>
<feature type="compositionally biased region" description="Pro residues" evidence="1">
    <location>
        <begin position="181"/>
        <end position="195"/>
    </location>
</feature>
<organism evidence="3 4">
    <name type="scientific">Trichoderma harzianum</name>
    <name type="common">Hypocrea lixii</name>
    <dbReference type="NCBI Taxonomy" id="5544"/>
    <lineage>
        <taxon>Eukaryota</taxon>
        <taxon>Fungi</taxon>
        <taxon>Dikarya</taxon>
        <taxon>Ascomycota</taxon>
        <taxon>Pezizomycotina</taxon>
        <taxon>Sordariomycetes</taxon>
        <taxon>Hypocreomycetidae</taxon>
        <taxon>Hypocreales</taxon>
        <taxon>Hypocreaceae</taxon>
        <taxon>Trichoderma</taxon>
    </lineage>
</organism>
<feature type="region of interest" description="Disordered" evidence="1">
    <location>
        <begin position="153"/>
        <end position="214"/>
    </location>
</feature>
<feature type="compositionally biased region" description="Basic residues" evidence="1">
    <location>
        <begin position="169"/>
        <end position="178"/>
    </location>
</feature>
<reference evidence="4" key="1">
    <citation type="journal article" date="2015" name="Genome Announc.">
        <title>Draft whole-genome sequence of the biocontrol agent Trichoderma harzianum T6776.</title>
        <authorList>
            <person name="Baroncelli R."/>
            <person name="Piaggeschi G."/>
            <person name="Fiorini L."/>
            <person name="Bertolini E."/>
            <person name="Zapparata A."/>
            <person name="Pe M.E."/>
            <person name="Sarrocco S."/>
            <person name="Vannacci G."/>
        </authorList>
    </citation>
    <scope>NUCLEOTIDE SEQUENCE [LARGE SCALE GENOMIC DNA]</scope>
    <source>
        <strain evidence="4">T6776</strain>
    </source>
</reference>
<sequence>MLPLHQPHQRLNHTPLLNHNLPQTPIRLIIRAHNSRSLLQRGHLRNNPSNLILLALTTIIIVIILCFFRLNALLPLKPPHPILPRLPFPREYTLPSRTLLFLPLLPPHRLCPLTRGRRCTSPTRLILRLLQTPLTPTIPLPITPINLHRRNLHNSRRPHPIRPQNLIHNPRRNPRRRILPSPLPIPPLKLRPPALPRALRRPKHGPQDDEMAPARRVAPHVLRQRMVQHRVFSFCDAGPGNPLDKVSTLAFRP</sequence>
<keyword evidence="2" id="KW-0472">Membrane</keyword>
<evidence type="ECO:0000256" key="2">
    <source>
        <dbReference type="SAM" id="Phobius"/>
    </source>
</evidence>
<dbReference type="EMBL" id="JOKZ01000195">
    <property type="protein sequence ID" value="KKP01450.1"/>
    <property type="molecule type" value="Genomic_DNA"/>
</dbReference>
<name>A0A0F9XAA0_TRIHA</name>
<gene>
    <name evidence="3" type="ORF">THAR02_06446</name>
</gene>
<protein>
    <submittedName>
        <fullName evidence="3">Uncharacterized protein</fullName>
    </submittedName>
</protein>
<proteinExistence type="predicted"/>
<evidence type="ECO:0000256" key="1">
    <source>
        <dbReference type="SAM" id="MobiDB-lite"/>
    </source>
</evidence>
<evidence type="ECO:0000313" key="4">
    <source>
        <dbReference type="Proteomes" id="UP000034112"/>
    </source>
</evidence>